<dbReference type="Proteomes" id="UP000800038">
    <property type="component" value="Unassembled WGS sequence"/>
</dbReference>
<accession>A0A6A5SD80</accession>
<evidence type="ECO:0000313" key="1">
    <source>
        <dbReference type="EMBL" id="KAF1937519.1"/>
    </source>
</evidence>
<dbReference type="OrthoDB" id="3669106at2759"/>
<proteinExistence type="predicted"/>
<name>A0A6A5SD80_9PLEO</name>
<dbReference type="EMBL" id="ML976136">
    <property type="protein sequence ID" value="KAF1937519.1"/>
    <property type="molecule type" value="Genomic_DNA"/>
</dbReference>
<protein>
    <submittedName>
        <fullName evidence="1">Uncharacterized protein</fullName>
    </submittedName>
</protein>
<evidence type="ECO:0000313" key="2">
    <source>
        <dbReference type="Proteomes" id="UP000800038"/>
    </source>
</evidence>
<organism evidence="1 2">
    <name type="scientific">Clathrospora elynae</name>
    <dbReference type="NCBI Taxonomy" id="706981"/>
    <lineage>
        <taxon>Eukaryota</taxon>
        <taxon>Fungi</taxon>
        <taxon>Dikarya</taxon>
        <taxon>Ascomycota</taxon>
        <taxon>Pezizomycotina</taxon>
        <taxon>Dothideomycetes</taxon>
        <taxon>Pleosporomycetidae</taxon>
        <taxon>Pleosporales</taxon>
        <taxon>Diademaceae</taxon>
        <taxon>Clathrospora</taxon>
    </lineage>
</organism>
<reference evidence="1" key="1">
    <citation type="journal article" date="2020" name="Stud. Mycol.">
        <title>101 Dothideomycetes genomes: a test case for predicting lifestyles and emergence of pathogens.</title>
        <authorList>
            <person name="Haridas S."/>
            <person name="Albert R."/>
            <person name="Binder M."/>
            <person name="Bloem J."/>
            <person name="Labutti K."/>
            <person name="Salamov A."/>
            <person name="Andreopoulos B."/>
            <person name="Baker S."/>
            <person name="Barry K."/>
            <person name="Bills G."/>
            <person name="Bluhm B."/>
            <person name="Cannon C."/>
            <person name="Castanera R."/>
            <person name="Culley D."/>
            <person name="Daum C."/>
            <person name="Ezra D."/>
            <person name="Gonzalez J."/>
            <person name="Henrissat B."/>
            <person name="Kuo A."/>
            <person name="Liang C."/>
            <person name="Lipzen A."/>
            <person name="Lutzoni F."/>
            <person name="Magnuson J."/>
            <person name="Mondo S."/>
            <person name="Nolan M."/>
            <person name="Ohm R."/>
            <person name="Pangilinan J."/>
            <person name="Park H.-J."/>
            <person name="Ramirez L."/>
            <person name="Alfaro M."/>
            <person name="Sun H."/>
            <person name="Tritt A."/>
            <person name="Yoshinaga Y."/>
            <person name="Zwiers L.-H."/>
            <person name="Turgeon B."/>
            <person name="Goodwin S."/>
            <person name="Spatafora J."/>
            <person name="Crous P."/>
            <person name="Grigoriev I."/>
        </authorList>
    </citation>
    <scope>NUCLEOTIDE SEQUENCE</scope>
    <source>
        <strain evidence="1">CBS 161.51</strain>
    </source>
</reference>
<keyword evidence="2" id="KW-1185">Reference proteome</keyword>
<dbReference type="AlphaFoldDB" id="A0A6A5SD80"/>
<gene>
    <name evidence="1" type="ORF">EJ02DRAFT_356702</name>
</gene>
<sequence length="156" mass="17132">MPPRARKLRVNESDETGQPVIEDGLGRGWVSGGPWDPRNAYPEVEANMQDHGFEHLNIPASAPVFTDPVSLPASNFTIQQQNTNYLDVFHTKLTLAKCYILKEQELGLDPDRPGIHREQASILLAVSHQGGYLFLAAGALAYGRRGGPQEALLSFP</sequence>